<keyword evidence="6 10" id="KW-0368">Histidine biosynthesis</keyword>
<feature type="active site" description="Nucleophile" evidence="10 11">
    <location>
        <position position="93"/>
    </location>
</feature>
<feature type="domain" description="Glutamine amidotransferase" evidence="12">
    <location>
        <begin position="10"/>
        <end position="216"/>
    </location>
</feature>
<evidence type="ECO:0000256" key="8">
    <source>
        <dbReference type="ARBA" id="ARBA00047838"/>
    </source>
</evidence>
<dbReference type="AlphaFoldDB" id="A0A062U8Y6"/>
<dbReference type="Pfam" id="PF00117">
    <property type="entry name" value="GATase"/>
    <property type="match status" value="1"/>
</dbReference>
<dbReference type="EMBL" id="AWFF01000042">
    <property type="protein sequence ID" value="KCZ54173.1"/>
    <property type="molecule type" value="Genomic_DNA"/>
</dbReference>
<sequence>MSAAMSLVALIDYGSGNLHSAGRALRAAANLAGTPHEIRITHSPADILSAERVVLPGVGHFADCAAGLRAQPGVVEALEEACLKGNRPFLGICVGMQLLADTGLEDGTTPGLGWIKGEVSRIQPGAGFRVPHMGWNGLSFAGEPPHPVLQDLGEDPHVYFTHSYAFTAKDPATIAATAGYGAEAITAAVAQDNLFGTQFHPEKSQRVGLRLLANFLTWTPT</sequence>
<comment type="catalytic activity">
    <reaction evidence="9 10">
        <text>L-glutamine + H2O = L-glutamate + NH4(+)</text>
        <dbReference type="Rhea" id="RHEA:15889"/>
        <dbReference type="ChEBI" id="CHEBI:15377"/>
        <dbReference type="ChEBI" id="CHEBI:28938"/>
        <dbReference type="ChEBI" id="CHEBI:29985"/>
        <dbReference type="ChEBI" id="CHEBI:58359"/>
        <dbReference type="EC" id="3.5.1.2"/>
    </reaction>
</comment>
<accession>A0A062U8Y6</accession>
<evidence type="ECO:0000256" key="7">
    <source>
        <dbReference type="ARBA" id="ARBA00023239"/>
    </source>
</evidence>
<comment type="pathway">
    <text evidence="1 10">Amino-acid biosynthesis; L-histidine biosynthesis; L-histidine from 5-phospho-alpha-D-ribose 1-diphosphate: step 5/9.</text>
</comment>
<evidence type="ECO:0000256" key="5">
    <source>
        <dbReference type="ARBA" id="ARBA00022962"/>
    </source>
</evidence>
<dbReference type="SUPFAM" id="SSF52317">
    <property type="entry name" value="Class I glutamine amidotransferase-like"/>
    <property type="match status" value="1"/>
</dbReference>
<dbReference type="PANTHER" id="PTHR42701">
    <property type="entry name" value="IMIDAZOLE GLYCEROL PHOSPHATE SYNTHASE SUBUNIT HISH"/>
    <property type="match status" value="1"/>
</dbReference>
<dbReference type="GO" id="GO:0005737">
    <property type="term" value="C:cytoplasm"/>
    <property type="evidence" value="ECO:0007669"/>
    <property type="project" value="UniProtKB-SubCell"/>
</dbReference>
<comment type="function">
    <text evidence="10">IGPS catalyzes the conversion of PRFAR and glutamine to IGP, AICAR and glutamate. The HisH subunit catalyzes the hydrolysis of glutamine to glutamate and ammonia as part of the synthesis of IGP and AICAR. The resulting ammonia molecule is channeled to the active site of HisF.</text>
</comment>
<comment type="catalytic activity">
    <reaction evidence="8 10">
        <text>5-[(5-phospho-1-deoxy-D-ribulos-1-ylimino)methylamino]-1-(5-phospho-beta-D-ribosyl)imidazole-4-carboxamide + L-glutamine = D-erythro-1-(imidazol-4-yl)glycerol 3-phosphate + 5-amino-1-(5-phospho-beta-D-ribosyl)imidazole-4-carboxamide + L-glutamate + H(+)</text>
        <dbReference type="Rhea" id="RHEA:24793"/>
        <dbReference type="ChEBI" id="CHEBI:15378"/>
        <dbReference type="ChEBI" id="CHEBI:29985"/>
        <dbReference type="ChEBI" id="CHEBI:58278"/>
        <dbReference type="ChEBI" id="CHEBI:58359"/>
        <dbReference type="ChEBI" id="CHEBI:58475"/>
        <dbReference type="ChEBI" id="CHEBI:58525"/>
        <dbReference type="EC" id="4.3.2.10"/>
    </reaction>
</comment>
<evidence type="ECO:0000259" key="12">
    <source>
        <dbReference type="Pfam" id="PF00117"/>
    </source>
</evidence>
<keyword evidence="3 10" id="KW-0028">Amino-acid biosynthesis</keyword>
<evidence type="ECO:0000256" key="10">
    <source>
        <dbReference type="HAMAP-Rule" id="MF_00278"/>
    </source>
</evidence>
<gene>
    <name evidence="10" type="primary">hisH</name>
    <name evidence="13" type="ORF">HY29_15635</name>
</gene>
<evidence type="ECO:0000313" key="14">
    <source>
        <dbReference type="Proteomes" id="UP000027037"/>
    </source>
</evidence>
<comment type="subcellular location">
    <subcellularLocation>
        <location evidence="10">Cytoplasm</location>
    </subcellularLocation>
</comment>
<dbReference type="EC" id="3.5.1.2" evidence="10"/>
<comment type="subunit">
    <text evidence="2 10">Heterodimer of HisH and HisF.</text>
</comment>
<dbReference type="PROSITE" id="PS51273">
    <property type="entry name" value="GATASE_TYPE_1"/>
    <property type="match status" value="1"/>
</dbReference>
<dbReference type="STRING" id="1280946.HY29_15635"/>
<evidence type="ECO:0000313" key="13">
    <source>
        <dbReference type="EMBL" id="KCZ54173.1"/>
    </source>
</evidence>
<dbReference type="InterPro" id="IPR029062">
    <property type="entry name" value="Class_I_gatase-like"/>
</dbReference>
<feature type="active site" evidence="10 11">
    <location>
        <position position="200"/>
    </location>
</feature>
<dbReference type="PATRIC" id="fig|1280946.3.peg.2127"/>
<dbReference type="GO" id="GO:0000105">
    <property type="term" value="P:L-histidine biosynthetic process"/>
    <property type="evidence" value="ECO:0007669"/>
    <property type="project" value="UniProtKB-UniRule"/>
</dbReference>
<keyword evidence="4 10" id="KW-0378">Hydrolase</keyword>
<dbReference type="InterPro" id="IPR010139">
    <property type="entry name" value="Imidazole-glycPsynth_HisH"/>
</dbReference>
<evidence type="ECO:0000256" key="2">
    <source>
        <dbReference type="ARBA" id="ARBA00011152"/>
    </source>
</evidence>
<organism evidence="13 14">
    <name type="scientific">Hyphomonas beringensis</name>
    <dbReference type="NCBI Taxonomy" id="1280946"/>
    <lineage>
        <taxon>Bacteria</taxon>
        <taxon>Pseudomonadati</taxon>
        <taxon>Pseudomonadota</taxon>
        <taxon>Alphaproteobacteria</taxon>
        <taxon>Hyphomonadales</taxon>
        <taxon>Hyphomonadaceae</taxon>
        <taxon>Hyphomonas</taxon>
    </lineage>
</organism>
<dbReference type="NCBIfam" id="TIGR01855">
    <property type="entry name" value="IMP_synth_hisH"/>
    <property type="match status" value="1"/>
</dbReference>
<reference evidence="13 14" key="1">
    <citation type="journal article" date="2014" name="Antonie Van Leeuwenhoek">
        <title>Hyphomonas beringensis sp. nov. and Hyphomonas chukchiensis sp. nov., isolated from surface seawater of the Bering Sea and Chukchi Sea.</title>
        <authorList>
            <person name="Li C."/>
            <person name="Lai Q."/>
            <person name="Li G."/>
            <person name="Dong C."/>
            <person name="Wang J."/>
            <person name="Liao Y."/>
            <person name="Shao Z."/>
        </authorList>
    </citation>
    <scope>NUCLEOTIDE SEQUENCE [LARGE SCALE GENOMIC DNA]</scope>
    <source>
        <strain evidence="13 14">25B14_1</strain>
    </source>
</reference>
<evidence type="ECO:0000256" key="6">
    <source>
        <dbReference type="ARBA" id="ARBA00023102"/>
    </source>
</evidence>
<dbReference type="eggNOG" id="COG0118">
    <property type="taxonomic scope" value="Bacteria"/>
</dbReference>
<dbReference type="GO" id="GO:0004359">
    <property type="term" value="F:glutaminase activity"/>
    <property type="evidence" value="ECO:0007669"/>
    <property type="project" value="UniProtKB-EC"/>
</dbReference>
<dbReference type="GO" id="GO:0000107">
    <property type="term" value="F:imidazoleglycerol-phosphate synthase activity"/>
    <property type="evidence" value="ECO:0007669"/>
    <property type="project" value="UniProtKB-UniRule"/>
</dbReference>
<dbReference type="PANTHER" id="PTHR42701:SF1">
    <property type="entry name" value="IMIDAZOLE GLYCEROL PHOSPHATE SYNTHASE SUBUNIT HISH"/>
    <property type="match status" value="1"/>
</dbReference>
<keyword evidence="10" id="KW-0963">Cytoplasm</keyword>
<feature type="active site" evidence="10 11">
    <location>
        <position position="202"/>
    </location>
</feature>
<dbReference type="InterPro" id="IPR017926">
    <property type="entry name" value="GATASE"/>
</dbReference>
<dbReference type="CDD" id="cd01748">
    <property type="entry name" value="GATase1_IGP_Synthase"/>
    <property type="match status" value="1"/>
</dbReference>
<evidence type="ECO:0000256" key="1">
    <source>
        <dbReference type="ARBA" id="ARBA00005091"/>
    </source>
</evidence>
<evidence type="ECO:0000256" key="11">
    <source>
        <dbReference type="PIRSR" id="PIRSR000495-1"/>
    </source>
</evidence>
<evidence type="ECO:0000256" key="4">
    <source>
        <dbReference type="ARBA" id="ARBA00022801"/>
    </source>
</evidence>
<evidence type="ECO:0000256" key="3">
    <source>
        <dbReference type="ARBA" id="ARBA00022605"/>
    </source>
</evidence>
<dbReference type="GO" id="GO:0016829">
    <property type="term" value="F:lyase activity"/>
    <property type="evidence" value="ECO:0007669"/>
    <property type="project" value="UniProtKB-KW"/>
</dbReference>
<keyword evidence="14" id="KW-1185">Reference proteome</keyword>
<protein>
    <recommendedName>
        <fullName evidence="10">Imidazole glycerol phosphate synthase subunit HisH</fullName>
        <ecNumber evidence="10">4.3.2.10</ecNumber>
    </recommendedName>
    <alternativeName>
        <fullName evidence="10">IGP synthase glutaminase subunit</fullName>
        <ecNumber evidence="10">3.5.1.2</ecNumber>
    </alternativeName>
    <alternativeName>
        <fullName evidence="10">IGP synthase subunit HisH</fullName>
    </alternativeName>
    <alternativeName>
        <fullName evidence="10">ImGP synthase subunit HisH</fullName>
        <shortName evidence="10">IGPS subunit HisH</shortName>
    </alternativeName>
</protein>
<dbReference type="Gene3D" id="3.40.50.880">
    <property type="match status" value="1"/>
</dbReference>
<proteinExistence type="inferred from homology"/>
<evidence type="ECO:0000256" key="9">
    <source>
        <dbReference type="ARBA" id="ARBA00049534"/>
    </source>
</evidence>
<name>A0A062U8Y6_9PROT</name>
<keyword evidence="7 10" id="KW-0456">Lyase</keyword>
<dbReference type="HAMAP" id="MF_00278">
    <property type="entry name" value="HisH"/>
    <property type="match status" value="1"/>
</dbReference>
<dbReference type="Proteomes" id="UP000027037">
    <property type="component" value="Unassembled WGS sequence"/>
</dbReference>
<keyword evidence="5 10" id="KW-0315">Glutamine amidotransferase</keyword>
<dbReference type="EC" id="4.3.2.10" evidence="10"/>
<dbReference type="PIRSF" id="PIRSF000495">
    <property type="entry name" value="Amidotransf_hisH"/>
    <property type="match status" value="1"/>
</dbReference>
<dbReference type="UniPathway" id="UPA00031">
    <property type="reaction ID" value="UER00010"/>
</dbReference>
<comment type="caution">
    <text evidence="13">The sequence shown here is derived from an EMBL/GenBank/DDBJ whole genome shotgun (WGS) entry which is preliminary data.</text>
</comment>